<comment type="caution">
    <text evidence="1">The sequence shown here is derived from an EMBL/GenBank/DDBJ whole genome shotgun (WGS) entry which is preliminary data.</text>
</comment>
<sequence length="112" mass="12536">MTHVHGDNRRRLLMSEEKKVNQTAQTAQLVESSNANTKNEEIKILGTVESCGQLRVRKEPTKESDVVTTIPVGTIVELENDEVIDGFYAVHTEVGDGYCMAEFIQVTRAEKE</sequence>
<dbReference type="AlphaFoldDB" id="A0A413DNJ5"/>
<name>A0A413DNJ5_9FIRM</name>
<dbReference type="EMBL" id="QSAZ01000004">
    <property type="protein sequence ID" value="RGW88018.1"/>
    <property type="molecule type" value="Genomic_DNA"/>
</dbReference>
<gene>
    <name evidence="1" type="ORF">DWV45_05285</name>
</gene>
<evidence type="ECO:0000313" key="1">
    <source>
        <dbReference type="EMBL" id="RGW88018.1"/>
    </source>
</evidence>
<proteinExistence type="predicted"/>
<dbReference type="Gene3D" id="2.30.30.40">
    <property type="entry name" value="SH3 Domains"/>
    <property type="match status" value="1"/>
</dbReference>
<reference evidence="1 2" key="1">
    <citation type="submission" date="2018-08" db="EMBL/GenBank/DDBJ databases">
        <title>A genome reference for cultivated species of the human gut microbiota.</title>
        <authorList>
            <person name="Zou Y."/>
            <person name="Xue W."/>
            <person name="Luo G."/>
        </authorList>
    </citation>
    <scope>NUCLEOTIDE SEQUENCE [LARGE SCALE GENOMIC DNA]</scope>
    <source>
        <strain evidence="1 2">AF06-19</strain>
    </source>
</reference>
<organism evidence="1 2">
    <name type="scientific">Agathobacter rectalis</name>
    <dbReference type="NCBI Taxonomy" id="39491"/>
    <lineage>
        <taxon>Bacteria</taxon>
        <taxon>Bacillati</taxon>
        <taxon>Bacillota</taxon>
        <taxon>Clostridia</taxon>
        <taxon>Lachnospirales</taxon>
        <taxon>Lachnospiraceae</taxon>
        <taxon>Agathobacter</taxon>
    </lineage>
</organism>
<dbReference type="Proteomes" id="UP000283683">
    <property type="component" value="Unassembled WGS sequence"/>
</dbReference>
<protein>
    <submittedName>
        <fullName evidence="1">SH3 domain-containing protein</fullName>
    </submittedName>
</protein>
<accession>A0A413DNJ5</accession>
<evidence type="ECO:0000313" key="2">
    <source>
        <dbReference type="Proteomes" id="UP000283683"/>
    </source>
</evidence>